<feature type="domain" description="ER-bound oxygenase mpaB/mpaB'/Rubber oxygenase catalytic" evidence="2">
    <location>
        <begin position="174"/>
        <end position="302"/>
    </location>
</feature>
<evidence type="ECO:0000256" key="1">
    <source>
        <dbReference type="SAM" id="Phobius"/>
    </source>
</evidence>
<keyword evidence="4" id="KW-1185">Reference proteome</keyword>
<comment type="caution">
    <text evidence="3">The sequence shown here is derived from an EMBL/GenBank/DDBJ whole genome shotgun (WGS) entry which is preliminary data.</text>
</comment>
<evidence type="ECO:0000259" key="2">
    <source>
        <dbReference type="Pfam" id="PF09995"/>
    </source>
</evidence>
<keyword evidence="1" id="KW-1133">Transmembrane helix</keyword>
<dbReference type="Pfam" id="PF09995">
    <property type="entry name" value="MPAB_Lcp_cat"/>
    <property type="match status" value="1"/>
</dbReference>
<dbReference type="Proteomes" id="UP001383192">
    <property type="component" value="Unassembled WGS sequence"/>
</dbReference>
<reference evidence="3 4" key="1">
    <citation type="submission" date="2024-01" db="EMBL/GenBank/DDBJ databases">
        <title>A draft genome for a cacao thread blight-causing isolate of Paramarasmius palmivorus.</title>
        <authorList>
            <person name="Baruah I.K."/>
            <person name="Bukari Y."/>
            <person name="Amoako-Attah I."/>
            <person name="Meinhardt L.W."/>
            <person name="Bailey B.A."/>
            <person name="Cohen S.P."/>
        </authorList>
    </citation>
    <scope>NUCLEOTIDE SEQUENCE [LARGE SCALE GENOMIC DNA]</scope>
    <source>
        <strain evidence="3 4">GH-12</strain>
    </source>
</reference>
<proteinExistence type="predicted"/>
<dbReference type="GO" id="GO:0016491">
    <property type="term" value="F:oxidoreductase activity"/>
    <property type="evidence" value="ECO:0007669"/>
    <property type="project" value="InterPro"/>
</dbReference>
<dbReference type="InterPro" id="IPR018713">
    <property type="entry name" value="MPAB/Lcp_cat_dom"/>
</dbReference>
<dbReference type="EMBL" id="JAYKXP010000020">
    <property type="protein sequence ID" value="KAK7047360.1"/>
    <property type="molecule type" value="Genomic_DNA"/>
</dbReference>
<name>A0AAW0D8C0_9AGAR</name>
<dbReference type="PANTHER" id="PTHR36124:SF1">
    <property type="entry name" value="ER-BOUND OXYGENASE MPAB_MPAB'_RUBBER OXYGENASE CATALYTIC DOMAIN-CONTAINING PROTEIN"/>
    <property type="match status" value="1"/>
</dbReference>
<dbReference type="InterPro" id="IPR046366">
    <property type="entry name" value="MPAB"/>
</dbReference>
<accession>A0AAW0D8C0</accession>
<dbReference type="PANTHER" id="PTHR36124">
    <property type="match status" value="1"/>
</dbReference>
<organism evidence="3 4">
    <name type="scientific">Paramarasmius palmivorus</name>
    <dbReference type="NCBI Taxonomy" id="297713"/>
    <lineage>
        <taxon>Eukaryota</taxon>
        <taxon>Fungi</taxon>
        <taxon>Dikarya</taxon>
        <taxon>Basidiomycota</taxon>
        <taxon>Agaricomycotina</taxon>
        <taxon>Agaricomycetes</taxon>
        <taxon>Agaricomycetidae</taxon>
        <taxon>Agaricales</taxon>
        <taxon>Marasmiineae</taxon>
        <taxon>Marasmiaceae</taxon>
        <taxon>Paramarasmius</taxon>
    </lineage>
</organism>
<feature type="transmembrane region" description="Helical" evidence="1">
    <location>
        <begin position="15"/>
        <end position="33"/>
    </location>
</feature>
<dbReference type="AlphaFoldDB" id="A0AAW0D8C0"/>
<evidence type="ECO:0000313" key="4">
    <source>
        <dbReference type="Proteomes" id="UP001383192"/>
    </source>
</evidence>
<evidence type="ECO:0000313" key="3">
    <source>
        <dbReference type="EMBL" id="KAK7047360.1"/>
    </source>
</evidence>
<keyword evidence="1" id="KW-0472">Membrane</keyword>
<keyword evidence="1" id="KW-0812">Transmembrane</keyword>
<protein>
    <recommendedName>
        <fullName evidence="2">ER-bound oxygenase mpaB/mpaB'/Rubber oxygenase catalytic domain-containing protein</fullName>
    </recommendedName>
</protein>
<sequence>MISIQRLIHKFPRPLISLPSILIVIYLLLVRSLRWKRYNYIQRTYGSKYRTRTLSLEDAQAIIAIGSQYELPAILEYSVAFALFKTYAIPSISKILAGTKELKSDEMVAKRYADVGVFVWLHVFYPLTFHAEQTGILIATWVRCPINGYSPAKPGVNDPRANLAIARVNWLHSHYPIKNEDHLYTLALFMFEPEKWSAKYGWRELAPIEKHASFMFWSEVGRRMGIKDIPETAETFKEWVQEYEERAMYPAQTNCDVASFTLEELIHTLPEHFGMRSLARILAIAMLEDNVREAMMLPPPPRYIKLILHYTLKSSPSIFAGLIEPDLPDSILRGETKPLMRPKYFTSKPWYKPQSESFIGRTWDALMVQMGKYEDIPSEKWRSEGYRLDTIGPVKYENAGQDKVFSTAEELQGCPISAVWKAK</sequence>
<gene>
    <name evidence="3" type="ORF">VNI00_006591</name>
</gene>